<organism evidence="3 4">
    <name type="scientific">Aneurinibacillus soli</name>
    <dbReference type="NCBI Taxonomy" id="1500254"/>
    <lineage>
        <taxon>Bacteria</taxon>
        <taxon>Bacillati</taxon>
        <taxon>Bacillota</taxon>
        <taxon>Bacilli</taxon>
        <taxon>Bacillales</taxon>
        <taxon>Paenibacillaceae</taxon>
        <taxon>Aneurinibacillus group</taxon>
        <taxon>Aneurinibacillus</taxon>
    </lineage>
</organism>
<sequence length="298" mass="31944">MKKKYTAMGIGAAVGAAMLVTTAYAGTSSVSGYDTYKTAFKNTQQAKSITADIHVSATDNGSELADVTSKMKMNRDAKSMSGETTIISGSQKKTLDMYTQEGTRIIKNSDSDVYKVLSFNGEKKHKEKDDTDQAGKMNAVENVVDALTQNLQGNITSTAESDGTTDVELKLSNDQLPPVVNALASLAVKNGMNEQEHHNKGEADPFISNLKSSLPKLVGAIKVNNVDVTAKVSKDNVVEQQTATIEMTGNDASGKTHNISVNVSASFSNYNNTTPDTVDLTGKQVEKIQPKARHDEQE</sequence>
<dbReference type="KEGG" id="asoc:CB4_02740"/>
<reference evidence="3 4" key="1">
    <citation type="submission" date="2015-12" db="EMBL/GenBank/DDBJ databases">
        <title>Genome sequence of Aneurinibacillus soli.</title>
        <authorList>
            <person name="Lee J.S."/>
            <person name="Lee K.C."/>
            <person name="Kim K.K."/>
            <person name="Lee B.W."/>
        </authorList>
    </citation>
    <scope>NUCLEOTIDE SEQUENCE [LARGE SCALE GENOMIC DNA]</scope>
    <source>
        <strain evidence="3 4">CB4</strain>
    </source>
</reference>
<dbReference type="RefSeq" id="WP_096466311.1">
    <property type="nucleotide sequence ID" value="NZ_AP017312.1"/>
</dbReference>
<evidence type="ECO:0000313" key="4">
    <source>
        <dbReference type="Proteomes" id="UP000217696"/>
    </source>
</evidence>
<evidence type="ECO:0000256" key="2">
    <source>
        <dbReference type="SAM" id="SignalP"/>
    </source>
</evidence>
<gene>
    <name evidence="3" type="ORF">CB4_02740</name>
</gene>
<accession>A0A0U5AXT1</accession>
<dbReference type="EMBL" id="AP017312">
    <property type="protein sequence ID" value="BAU28565.1"/>
    <property type="molecule type" value="Genomic_DNA"/>
</dbReference>
<feature type="chain" id="PRO_5043735963" evidence="2">
    <location>
        <begin position="26"/>
        <end position="298"/>
    </location>
</feature>
<feature type="region of interest" description="Disordered" evidence="1">
    <location>
        <begin position="271"/>
        <end position="298"/>
    </location>
</feature>
<dbReference type="Proteomes" id="UP000217696">
    <property type="component" value="Chromosome"/>
</dbReference>
<evidence type="ECO:0000256" key="1">
    <source>
        <dbReference type="SAM" id="MobiDB-lite"/>
    </source>
</evidence>
<name>A0A0U5AXT1_9BACL</name>
<keyword evidence="2" id="KW-0732">Signal</keyword>
<dbReference type="OrthoDB" id="2820357at2"/>
<keyword evidence="4" id="KW-1185">Reference proteome</keyword>
<evidence type="ECO:0000313" key="3">
    <source>
        <dbReference type="EMBL" id="BAU28565.1"/>
    </source>
</evidence>
<feature type="compositionally biased region" description="Basic and acidic residues" evidence="1">
    <location>
        <begin position="284"/>
        <end position="298"/>
    </location>
</feature>
<feature type="signal peptide" evidence="2">
    <location>
        <begin position="1"/>
        <end position="25"/>
    </location>
</feature>
<protein>
    <submittedName>
        <fullName evidence="3">Uncharacterized protein</fullName>
    </submittedName>
</protein>
<proteinExistence type="predicted"/>
<dbReference type="AlphaFoldDB" id="A0A0U5AXT1"/>